<evidence type="ECO:0000259" key="2">
    <source>
        <dbReference type="Pfam" id="PF14341"/>
    </source>
</evidence>
<comment type="caution">
    <text evidence="3">The sequence shown here is derived from an EMBL/GenBank/DDBJ whole genome shotgun (WGS) entry which is preliminary data.</text>
</comment>
<proteinExistence type="predicted"/>
<dbReference type="Pfam" id="PF14341">
    <property type="entry name" value="PilX_N"/>
    <property type="match status" value="1"/>
</dbReference>
<keyword evidence="1" id="KW-0812">Transmembrane</keyword>
<dbReference type="RefSeq" id="WP_057646440.1">
    <property type="nucleotide sequence ID" value="NZ_LLXU01000075.1"/>
</dbReference>
<evidence type="ECO:0000313" key="4">
    <source>
        <dbReference type="Proteomes" id="UP000051802"/>
    </source>
</evidence>
<dbReference type="OrthoDB" id="6026687at2"/>
<feature type="transmembrane region" description="Helical" evidence="1">
    <location>
        <begin position="20"/>
        <end position="42"/>
    </location>
</feature>
<protein>
    <submittedName>
        <fullName evidence="3">Fimbrial protein</fullName>
    </submittedName>
</protein>
<gene>
    <name evidence="3" type="ORF">ARC20_09920</name>
</gene>
<evidence type="ECO:0000256" key="1">
    <source>
        <dbReference type="SAM" id="Phobius"/>
    </source>
</evidence>
<keyword evidence="4" id="KW-1185">Reference proteome</keyword>
<accession>A0A0R0AEH3</accession>
<sequence length="162" mass="17640">MNKRKFQSMRLGAGHQQGAVLYVALIMLILLALIGVVGMQVASMQERMSANYLASNQAFQQAELKVREREAAITSGGEYDYEECNVPFEPVEWANEVGADVGSEVRTRNVSICNRQCSAGAGVDISEQPCNMFRTTAFSRNLPDDAAASSSLAAVDTIFIRP</sequence>
<name>A0A0R0AEH3_9GAMM</name>
<reference evidence="3 4" key="1">
    <citation type="submission" date="2015-10" db="EMBL/GenBank/DDBJ databases">
        <title>Genome sequencing and analysis of members of genus Stenotrophomonas.</title>
        <authorList>
            <person name="Patil P.P."/>
            <person name="Midha S."/>
            <person name="Patil P.B."/>
        </authorList>
    </citation>
    <scope>NUCLEOTIDE SEQUENCE [LARGE SCALE GENOMIC DNA]</scope>
    <source>
        <strain evidence="3 4">JCM 16536</strain>
    </source>
</reference>
<feature type="domain" description="Type 4 fimbrial biogenesis protein PilX N-terminal" evidence="2">
    <location>
        <begin position="17"/>
        <end position="63"/>
    </location>
</feature>
<keyword evidence="1" id="KW-1133">Transmembrane helix</keyword>
<organism evidence="3 4">
    <name type="scientific">Stenotrophomonas panacihumi</name>
    <dbReference type="NCBI Taxonomy" id="676599"/>
    <lineage>
        <taxon>Bacteria</taxon>
        <taxon>Pseudomonadati</taxon>
        <taxon>Pseudomonadota</taxon>
        <taxon>Gammaproteobacteria</taxon>
        <taxon>Lysobacterales</taxon>
        <taxon>Lysobacteraceae</taxon>
        <taxon>Stenotrophomonas</taxon>
    </lineage>
</organism>
<evidence type="ECO:0000313" key="3">
    <source>
        <dbReference type="EMBL" id="KRG43356.1"/>
    </source>
</evidence>
<dbReference type="EMBL" id="LLXU01000075">
    <property type="protein sequence ID" value="KRG43356.1"/>
    <property type="molecule type" value="Genomic_DNA"/>
</dbReference>
<keyword evidence="1" id="KW-0472">Membrane</keyword>
<dbReference type="InterPro" id="IPR025746">
    <property type="entry name" value="PilX_N_dom"/>
</dbReference>
<dbReference type="AlphaFoldDB" id="A0A0R0AEH3"/>
<dbReference type="Proteomes" id="UP000051802">
    <property type="component" value="Unassembled WGS sequence"/>
</dbReference>
<dbReference type="STRING" id="676599.ARC20_09920"/>